<dbReference type="CDD" id="cd06185">
    <property type="entry name" value="PDR_like"/>
    <property type="match status" value="1"/>
</dbReference>
<dbReference type="GO" id="GO:0018489">
    <property type="term" value="F:vanillate monooxygenase activity"/>
    <property type="evidence" value="ECO:0007669"/>
    <property type="project" value="UniProtKB-EC"/>
</dbReference>
<dbReference type="Pfam" id="PF00175">
    <property type="entry name" value="NAD_binding_1"/>
    <property type="match status" value="1"/>
</dbReference>
<dbReference type="SUPFAM" id="SSF52343">
    <property type="entry name" value="Ferredoxin reductase-like, C-terminal NADP-linked domain"/>
    <property type="match status" value="1"/>
</dbReference>
<dbReference type="EMBL" id="JAUSUL010000001">
    <property type="protein sequence ID" value="MDQ0313698.1"/>
    <property type="molecule type" value="Genomic_DNA"/>
</dbReference>
<evidence type="ECO:0000313" key="4">
    <source>
        <dbReference type="Proteomes" id="UP001229244"/>
    </source>
</evidence>
<dbReference type="EC" id="1.14.13.82" evidence="3"/>
<dbReference type="SUPFAM" id="SSF63380">
    <property type="entry name" value="Riboflavin synthase domain-like"/>
    <property type="match status" value="1"/>
</dbReference>
<dbReference type="InterPro" id="IPR001041">
    <property type="entry name" value="2Fe-2S_ferredoxin-type"/>
</dbReference>
<dbReference type="RefSeq" id="WP_306883495.1">
    <property type="nucleotide sequence ID" value="NZ_JAUSUL010000001.1"/>
</dbReference>
<dbReference type="Gene3D" id="3.10.20.30">
    <property type="match status" value="1"/>
</dbReference>
<dbReference type="PROSITE" id="PS00197">
    <property type="entry name" value="2FE2S_FER_1"/>
    <property type="match status" value="1"/>
</dbReference>
<gene>
    <name evidence="3" type="ORF">J2S73_000135</name>
</gene>
<proteinExistence type="predicted"/>
<dbReference type="Pfam" id="PF00111">
    <property type="entry name" value="Fer2"/>
    <property type="match status" value="1"/>
</dbReference>
<dbReference type="SUPFAM" id="SSF54292">
    <property type="entry name" value="2Fe-2S ferredoxin-like"/>
    <property type="match status" value="1"/>
</dbReference>
<dbReference type="Gene3D" id="3.40.50.80">
    <property type="entry name" value="Nucleotide-binding domain of ferredoxin-NADP reductase (FNR) module"/>
    <property type="match status" value="1"/>
</dbReference>
<dbReference type="GO" id="GO:0051537">
    <property type="term" value="F:2 iron, 2 sulfur cluster binding"/>
    <property type="evidence" value="ECO:0007669"/>
    <property type="project" value="InterPro"/>
</dbReference>
<evidence type="ECO:0000313" key="3">
    <source>
        <dbReference type="EMBL" id="MDQ0313698.1"/>
    </source>
</evidence>
<dbReference type="InterPro" id="IPR017938">
    <property type="entry name" value="Riboflavin_synthase-like_b-brl"/>
</dbReference>
<dbReference type="Proteomes" id="UP001229244">
    <property type="component" value="Unassembled WGS sequence"/>
</dbReference>
<dbReference type="AlphaFoldDB" id="A0AAE3VKN5"/>
<keyword evidence="4" id="KW-1185">Reference proteome</keyword>
<dbReference type="PROSITE" id="PS51384">
    <property type="entry name" value="FAD_FR"/>
    <property type="match status" value="1"/>
</dbReference>
<organism evidence="3 4">
    <name type="scientific">Amorphus orientalis</name>
    <dbReference type="NCBI Taxonomy" id="649198"/>
    <lineage>
        <taxon>Bacteria</taxon>
        <taxon>Pseudomonadati</taxon>
        <taxon>Pseudomonadota</taxon>
        <taxon>Alphaproteobacteria</taxon>
        <taxon>Hyphomicrobiales</taxon>
        <taxon>Amorphaceae</taxon>
        <taxon>Amorphus</taxon>
    </lineage>
</organism>
<dbReference type="InterPro" id="IPR012675">
    <property type="entry name" value="Beta-grasp_dom_sf"/>
</dbReference>
<keyword evidence="3" id="KW-0560">Oxidoreductase</keyword>
<sequence length="322" mass="35340">MKGRLDWRDAKVVRAETIAADIRQIEFDVAGGVPAFQPGSHVTVSVALDHGRAERSYSCLPAPAGRIRIAVKRHEASRGGSRYMWRLAEGDEVRLSLPENRFELSWQTRDYLLVAGGIGITPILGMAEALAERDARVRLLYGVHRRDQLAFDRDVKASLGARAEIFVAEDGGRIDLASAIDELAADGELYICGPLPMLQEAKALWADRGRPSSRLRYEVFGDSGAEPERPFQVRILNMDITVGVRPDQSLLDALDAAGVEMISDCRRGECGLCSVGIVDLNGRIDHRDVFFSEEEKQANTAMCACVSRLAEGEAVIDIGYRG</sequence>
<dbReference type="InterPro" id="IPR006058">
    <property type="entry name" value="2Fe2S_fd_BS"/>
</dbReference>
<dbReference type="InterPro" id="IPR050415">
    <property type="entry name" value="MRET"/>
</dbReference>
<dbReference type="InterPro" id="IPR036010">
    <property type="entry name" value="2Fe-2S_ferredoxin-like_sf"/>
</dbReference>
<dbReference type="InterPro" id="IPR039261">
    <property type="entry name" value="FNR_nucleotide-bd"/>
</dbReference>
<evidence type="ECO:0000259" key="1">
    <source>
        <dbReference type="PROSITE" id="PS51085"/>
    </source>
</evidence>
<feature type="domain" description="2Fe-2S ferredoxin-type" evidence="1">
    <location>
        <begin position="231"/>
        <end position="322"/>
    </location>
</feature>
<evidence type="ECO:0000259" key="2">
    <source>
        <dbReference type="PROSITE" id="PS51384"/>
    </source>
</evidence>
<dbReference type="InterPro" id="IPR017927">
    <property type="entry name" value="FAD-bd_FR_type"/>
</dbReference>
<dbReference type="PANTHER" id="PTHR47354:SF2">
    <property type="entry name" value="BLR2392 PROTEIN"/>
    <property type="match status" value="1"/>
</dbReference>
<dbReference type="PANTHER" id="PTHR47354">
    <property type="entry name" value="NADH OXIDOREDUCTASE HCR"/>
    <property type="match status" value="1"/>
</dbReference>
<dbReference type="PRINTS" id="PR00409">
    <property type="entry name" value="PHDIOXRDTASE"/>
</dbReference>
<protein>
    <submittedName>
        <fullName evidence="3">Vanillate O-demethylase ferredoxin subunit</fullName>
        <ecNumber evidence="3">1.14.13.82</ecNumber>
    </submittedName>
</protein>
<comment type="caution">
    <text evidence="3">The sequence shown here is derived from an EMBL/GenBank/DDBJ whole genome shotgun (WGS) entry which is preliminary data.</text>
</comment>
<accession>A0AAE3VKN5</accession>
<name>A0AAE3VKN5_9HYPH</name>
<reference evidence="3" key="1">
    <citation type="submission" date="2023-07" db="EMBL/GenBank/DDBJ databases">
        <title>Genomic Encyclopedia of Type Strains, Phase IV (KMG-IV): sequencing the most valuable type-strain genomes for metagenomic binning, comparative biology and taxonomic classification.</title>
        <authorList>
            <person name="Goeker M."/>
        </authorList>
    </citation>
    <scope>NUCLEOTIDE SEQUENCE</scope>
    <source>
        <strain evidence="3">DSM 21202</strain>
    </source>
</reference>
<feature type="domain" description="FAD-binding FR-type" evidence="2">
    <location>
        <begin position="5"/>
        <end position="105"/>
    </location>
</feature>
<dbReference type="Gene3D" id="2.40.30.10">
    <property type="entry name" value="Translation factors"/>
    <property type="match status" value="1"/>
</dbReference>
<dbReference type="InterPro" id="IPR001433">
    <property type="entry name" value="OxRdtase_FAD/NAD-bd"/>
</dbReference>
<dbReference type="PROSITE" id="PS51085">
    <property type="entry name" value="2FE2S_FER_2"/>
    <property type="match status" value="1"/>
</dbReference>
<dbReference type="CDD" id="cd00207">
    <property type="entry name" value="fer2"/>
    <property type="match status" value="1"/>
</dbReference>